<dbReference type="Gene3D" id="1.10.443.10">
    <property type="entry name" value="Intergrase catalytic core"/>
    <property type="match status" value="1"/>
</dbReference>
<sequence>MGGEVNRSRSSPPPRFALLSMGRASFGVDSAQQGKGCGNEVGLSVDSVQRPPDDRFEGEPGGGVALVWTAQRVEAWQQTGERPAVAVWTVEQTATFLSYVAQDRLAVMWWLIALRGLRRGEAAGLRWADVDLDAGVAMIEQQRIANGRAVTVGPPKTAASRRLVALDRHTIRLLREHRRRQRAEQRAAGQAAWQDSGYVFVTEGGAPLHPDFLTRRFHHLVGESGLPPVRLHGLRHGAASLAHCAGVDLKTVQAQLGHSSIVLTADTYTSVLTDLLAYAAEATAKLVLAAAARNPGHRHRRNDHPAKSAGVLEVAASKRPVTRHSDHRKGLRQGRPHTSHRRPTKIKGV</sequence>
<dbReference type="InterPro" id="IPR011010">
    <property type="entry name" value="DNA_brk_join_enz"/>
</dbReference>
<evidence type="ECO:0000256" key="1">
    <source>
        <dbReference type="ARBA" id="ARBA00023172"/>
    </source>
</evidence>
<dbReference type="RefSeq" id="WP_251800484.1">
    <property type="nucleotide sequence ID" value="NZ_JAMQOL010000034.1"/>
</dbReference>
<accession>A0ABT0Y4F1</accession>
<dbReference type="Pfam" id="PF00589">
    <property type="entry name" value="Phage_integrase"/>
    <property type="match status" value="1"/>
</dbReference>
<proteinExistence type="predicted"/>
<dbReference type="EMBL" id="JAMQOL010000034">
    <property type="protein sequence ID" value="MCM4080705.1"/>
    <property type="molecule type" value="Genomic_DNA"/>
</dbReference>
<evidence type="ECO:0000313" key="4">
    <source>
        <dbReference type="EMBL" id="MCM4080705.1"/>
    </source>
</evidence>
<reference evidence="4 5" key="1">
    <citation type="submission" date="2022-06" db="EMBL/GenBank/DDBJ databases">
        <title>Actinoplanes abujensis sp. nov., isolated from Nigerian arid soil.</title>
        <authorList>
            <person name="Ding P."/>
        </authorList>
    </citation>
    <scope>NUCLEOTIDE SEQUENCE [LARGE SCALE GENOMIC DNA]</scope>
    <source>
        <strain evidence="5">TRM88002</strain>
    </source>
</reference>
<evidence type="ECO:0000259" key="3">
    <source>
        <dbReference type="PROSITE" id="PS51898"/>
    </source>
</evidence>
<protein>
    <submittedName>
        <fullName evidence="4">Site-specific integrase</fullName>
    </submittedName>
</protein>
<name>A0ABT0Y4F1_9ACTN</name>
<evidence type="ECO:0000256" key="2">
    <source>
        <dbReference type="SAM" id="MobiDB-lite"/>
    </source>
</evidence>
<evidence type="ECO:0000313" key="5">
    <source>
        <dbReference type="Proteomes" id="UP001523216"/>
    </source>
</evidence>
<dbReference type="SUPFAM" id="SSF56349">
    <property type="entry name" value="DNA breaking-rejoining enzymes"/>
    <property type="match status" value="1"/>
</dbReference>
<keyword evidence="1" id="KW-0233">DNA recombination</keyword>
<dbReference type="CDD" id="cd01189">
    <property type="entry name" value="INT_ICEBs1_C_like"/>
    <property type="match status" value="1"/>
</dbReference>
<organism evidence="4 5">
    <name type="scientific">Paractinoplanes hotanensis</name>
    <dbReference type="NCBI Taxonomy" id="2906497"/>
    <lineage>
        <taxon>Bacteria</taxon>
        <taxon>Bacillati</taxon>
        <taxon>Actinomycetota</taxon>
        <taxon>Actinomycetes</taxon>
        <taxon>Micromonosporales</taxon>
        <taxon>Micromonosporaceae</taxon>
        <taxon>Paractinoplanes</taxon>
    </lineage>
</organism>
<comment type="caution">
    <text evidence="4">The sequence shown here is derived from an EMBL/GenBank/DDBJ whole genome shotgun (WGS) entry which is preliminary data.</text>
</comment>
<dbReference type="PANTHER" id="PTHR30349">
    <property type="entry name" value="PHAGE INTEGRASE-RELATED"/>
    <property type="match status" value="1"/>
</dbReference>
<dbReference type="PANTHER" id="PTHR30349:SF91">
    <property type="entry name" value="INTA PROTEIN"/>
    <property type="match status" value="1"/>
</dbReference>
<dbReference type="InterPro" id="IPR002104">
    <property type="entry name" value="Integrase_catalytic"/>
</dbReference>
<feature type="domain" description="Tyr recombinase" evidence="3">
    <location>
        <begin position="83"/>
        <end position="281"/>
    </location>
</feature>
<dbReference type="InterPro" id="IPR013762">
    <property type="entry name" value="Integrase-like_cat_sf"/>
</dbReference>
<gene>
    <name evidence="4" type="ORF">LXN57_24305</name>
</gene>
<feature type="compositionally biased region" description="Basic residues" evidence="2">
    <location>
        <begin position="320"/>
        <end position="349"/>
    </location>
</feature>
<keyword evidence="5" id="KW-1185">Reference proteome</keyword>
<feature type="region of interest" description="Disordered" evidence="2">
    <location>
        <begin position="294"/>
        <end position="349"/>
    </location>
</feature>
<dbReference type="Proteomes" id="UP001523216">
    <property type="component" value="Unassembled WGS sequence"/>
</dbReference>
<dbReference type="InterPro" id="IPR050090">
    <property type="entry name" value="Tyrosine_recombinase_XerCD"/>
</dbReference>
<dbReference type="PROSITE" id="PS51898">
    <property type="entry name" value="TYR_RECOMBINASE"/>
    <property type="match status" value="1"/>
</dbReference>